<dbReference type="STRING" id="1188252.A1QC_15175"/>
<dbReference type="PANTHER" id="PTHR33362:SF2">
    <property type="entry name" value="TRAP TRANSPORTER LARGE PERMEASE PROTEIN"/>
    <property type="match status" value="1"/>
</dbReference>
<evidence type="ECO:0000256" key="1">
    <source>
        <dbReference type="ARBA" id="ARBA00004429"/>
    </source>
</evidence>
<feature type="transmembrane region" description="Helical" evidence="7">
    <location>
        <begin position="6"/>
        <end position="39"/>
    </location>
</feature>
<comment type="caution">
    <text evidence="7">Lacks conserved residue(s) required for the propagation of feature annotation.</text>
</comment>
<comment type="function">
    <text evidence="7">Part of the tripartite ATP-independent periplasmic (TRAP) transport system.</text>
</comment>
<feature type="transmembrane region" description="Helical" evidence="7">
    <location>
        <begin position="220"/>
        <end position="239"/>
    </location>
</feature>
<gene>
    <name evidence="9" type="ORF">A1QC_15175</name>
</gene>
<keyword evidence="5 7" id="KW-1133">Transmembrane helix</keyword>
<feature type="domain" description="TRAP C4-dicarboxylate transport system permease DctM subunit" evidence="8">
    <location>
        <begin position="10"/>
        <end position="423"/>
    </location>
</feature>
<evidence type="ECO:0000256" key="5">
    <source>
        <dbReference type="ARBA" id="ARBA00022989"/>
    </source>
</evidence>
<keyword evidence="10" id="KW-1185">Reference proteome</keyword>
<feature type="transmembrane region" description="Helical" evidence="7">
    <location>
        <begin position="284"/>
        <end position="308"/>
    </location>
</feature>
<dbReference type="NCBIfam" id="TIGR00786">
    <property type="entry name" value="dctM"/>
    <property type="match status" value="1"/>
</dbReference>
<feature type="transmembrane region" description="Helical" evidence="7">
    <location>
        <begin position="245"/>
        <end position="263"/>
    </location>
</feature>
<dbReference type="Pfam" id="PF06808">
    <property type="entry name" value="DctM"/>
    <property type="match status" value="1"/>
</dbReference>
<evidence type="ECO:0000256" key="4">
    <source>
        <dbReference type="ARBA" id="ARBA00022692"/>
    </source>
</evidence>
<evidence type="ECO:0000256" key="3">
    <source>
        <dbReference type="ARBA" id="ARBA00022519"/>
    </source>
</evidence>
<keyword evidence="4 7" id="KW-0812">Transmembrane</keyword>
<evidence type="ECO:0000259" key="8">
    <source>
        <dbReference type="Pfam" id="PF06808"/>
    </source>
</evidence>
<feature type="transmembrane region" description="Helical" evidence="7">
    <location>
        <begin position="59"/>
        <end position="79"/>
    </location>
</feature>
<feature type="transmembrane region" description="Helical" evidence="7">
    <location>
        <begin position="320"/>
        <end position="350"/>
    </location>
</feature>
<evidence type="ECO:0000256" key="6">
    <source>
        <dbReference type="ARBA" id="ARBA00023136"/>
    </source>
</evidence>
<proteinExistence type="inferred from homology"/>
<comment type="subunit">
    <text evidence="7">The complex comprises the extracytoplasmic solute receptor protein and the two transmembrane proteins.</text>
</comment>
<accession>A0A1E5E409</accession>
<feature type="transmembrane region" description="Helical" evidence="7">
    <location>
        <begin position="99"/>
        <end position="123"/>
    </location>
</feature>
<evidence type="ECO:0000256" key="7">
    <source>
        <dbReference type="RuleBase" id="RU369079"/>
    </source>
</evidence>
<dbReference type="eggNOG" id="COG1593">
    <property type="taxonomic scope" value="Bacteria"/>
</dbReference>
<reference evidence="9 10" key="1">
    <citation type="journal article" date="2012" name="Science">
        <title>Ecological populations of bacteria act as socially cohesive units of antibiotic production and resistance.</title>
        <authorList>
            <person name="Cordero O.X."/>
            <person name="Wildschutte H."/>
            <person name="Kirkup B."/>
            <person name="Proehl S."/>
            <person name="Ngo L."/>
            <person name="Hussain F."/>
            <person name="Le Roux F."/>
            <person name="Mincer T."/>
            <person name="Polz M.F."/>
        </authorList>
    </citation>
    <scope>NUCLEOTIDE SEQUENCE [LARGE SCALE GENOMIC DNA]</scope>
    <source>
        <strain evidence="9 10">1S-45</strain>
    </source>
</reference>
<dbReference type="GO" id="GO:0022857">
    <property type="term" value="F:transmembrane transporter activity"/>
    <property type="evidence" value="ECO:0007669"/>
    <property type="project" value="UniProtKB-UniRule"/>
</dbReference>
<keyword evidence="7" id="KW-0813">Transport</keyword>
<protein>
    <recommendedName>
        <fullName evidence="7">TRAP transporter large permease protein</fullName>
    </recommendedName>
</protein>
<dbReference type="OrthoDB" id="8627919at2"/>
<keyword evidence="6 7" id="KW-0472">Membrane</keyword>
<dbReference type="InterPro" id="IPR004681">
    <property type="entry name" value="TRAP_DctM"/>
</dbReference>
<evidence type="ECO:0000313" key="9">
    <source>
        <dbReference type="EMBL" id="OEF27382.1"/>
    </source>
</evidence>
<evidence type="ECO:0000313" key="10">
    <source>
        <dbReference type="Proteomes" id="UP000094070"/>
    </source>
</evidence>
<dbReference type="EMBL" id="AJYK02000036">
    <property type="protein sequence ID" value="OEF27382.1"/>
    <property type="molecule type" value="Genomic_DNA"/>
</dbReference>
<comment type="similarity">
    <text evidence="7">Belongs to the TRAP transporter large permease family.</text>
</comment>
<dbReference type="PANTHER" id="PTHR33362">
    <property type="entry name" value="SIALIC ACID TRAP TRANSPORTER PERMEASE PROTEIN SIAT-RELATED"/>
    <property type="match status" value="1"/>
</dbReference>
<comment type="caution">
    <text evidence="9">The sequence shown here is derived from an EMBL/GenBank/DDBJ whole genome shotgun (WGS) entry which is preliminary data.</text>
</comment>
<sequence>MDISVGFWLLCLFLTMIALSVPIAIAIAMSSLIIMYTILPFDVASMTAGQKIVTGVDSFSLLAIPFFILAGNIMNRGGIAGRLVNFAKLLVGKMPGSLAHVNILSNMMFGAVSGSAVAAAAAVGKTLAPEMKKEGYDKAFSTAVNVASCPAGLLIPPSNSLIVFSVVSGGTSVAALFVAGYVPGILMGLSCMVVAYFIAKKKGYNSHTAPRPAFKEALSIIWQALPSLGLIFVVIGGIIGGVFTATEGACIAVLYSFILSLCYRSLTLSDMKSISIETTEITGIMLFIIGASTIMSWAMAFTGLPGMISDWMLSISDNPIIIFILMNIILLIIGMFMDLTPALLIFTPIFMPIATQLGMHPIHFAMMIIFNLCIGIATPPVGTALFVGSSVSGVKIEKVIRAILPFCAVLIVTLLFITFIPALSLALPTAFGLIQ</sequence>
<dbReference type="RefSeq" id="WP_017024409.1">
    <property type="nucleotide sequence ID" value="NZ_AJYK02000036.1"/>
</dbReference>
<feature type="transmembrane region" description="Helical" evidence="7">
    <location>
        <begin position="173"/>
        <end position="199"/>
    </location>
</feature>
<dbReference type="PIRSF" id="PIRSF006066">
    <property type="entry name" value="HI0050"/>
    <property type="match status" value="1"/>
</dbReference>
<keyword evidence="2" id="KW-1003">Cell membrane</keyword>
<organism evidence="9 10">
    <name type="scientific">Vibrio rumoiensis 1S-45</name>
    <dbReference type="NCBI Taxonomy" id="1188252"/>
    <lineage>
        <taxon>Bacteria</taxon>
        <taxon>Pseudomonadati</taxon>
        <taxon>Pseudomonadota</taxon>
        <taxon>Gammaproteobacteria</taxon>
        <taxon>Vibrionales</taxon>
        <taxon>Vibrionaceae</taxon>
        <taxon>Vibrio</taxon>
    </lineage>
</organism>
<evidence type="ECO:0000256" key="2">
    <source>
        <dbReference type="ARBA" id="ARBA00022475"/>
    </source>
</evidence>
<keyword evidence="3 7" id="KW-0997">Cell inner membrane</keyword>
<dbReference type="AlphaFoldDB" id="A0A1E5E409"/>
<comment type="subcellular location">
    <subcellularLocation>
        <location evidence="1 7">Cell inner membrane</location>
        <topology evidence="1 7">Multi-pass membrane protein</topology>
    </subcellularLocation>
</comment>
<feature type="transmembrane region" description="Helical" evidence="7">
    <location>
        <begin position="402"/>
        <end position="427"/>
    </location>
</feature>
<dbReference type="GO" id="GO:0005886">
    <property type="term" value="C:plasma membrane"/>
    <property type="evidence" value="ECO:0007669"/>
    <property type="project" value="UniProtKB-SubCell"/>
</dbReference>
<name>A0A1E5E409_9VIBR</name>
<feature type="transmembrane region" description="Helical" evidence="7">
    <location>
        <begin position="362"/>
        <end position="382"/>
    </location>
</feature>
<dbReference type="Proteomes" id="UP000094070">
    <property type="component" value="Unassembled WGS sequence"/>
</dbReference>
<dbReference type="InterPro" id="IPR010656">
    <property type="entry name" value="DctM"/>
</dbReference>